<name>A0A7D5YR63_9HYPO</name>
<sequence>MLDAAGGEDGDADADAGAGADAGANADADADADADAELEPQPAAPLPSPSRRCRRYGLKIALKSNQTRQATQSRELQSQHSTARAEAADTRISHAEWSLPTAPVPVLCMNWQSDDDGKERQGESRCRTYVYGGALGETRPRATGTAGACQSQGSKLWRLQAQMQGTDDIGLIQSSMLPARASKASESKSRQSRPRRRAAETG</sequence>
<dbReference type="EMBL" id="CP058934">
    <property type="protein sequence ID" value="QLI68780.1"/>
    <property type="molecule type" value="Genomic_DNA"/>
</dbReference>
<reference evidence="2 3" key="1">
    <citation type="submission" date="2020-07" db="EMBL/GenBank/DDBJ databases">
        <title>Telomere length de novo assembly of all 7 chromosomes of the fungus, Metarhizium brunneum, using a novel assembly pipeline.</title>
        <authorList>
            <person name="Saud z."/>
            <person name="Kortsinoglou A."/>
            <person name="Kouvelis V.N."/>
            <person name="Butt T.M."/>
        </authorList>
    </citation>
    <scope>NUCLEOTIDE SEQUENCE [LARGE SCALE GENOMIC DNA]</scope>
    <source>
        <strain evidence="2 3">4556</strain>
    </source>
</reference>
<feature type="region of interest" description="Disordered" evidence="1">
    <location>
        <begin position="175"/>
        <end position="202"/>
    </location>
</feature>
<organism evidence="2 3">
    <name type="scientific">Metarhizium brunneum</name>
    <dbReference type="NCBI Taxonomy" id="500148"/>
    <lineage>
        <taxon>Eukaryota</taxon>
        <taxon>Fungi</taxon>
        <taxon>Dikarya</taxon>
        <taxon>Ascomycota</taxon>
        <taxon>Pezizomycotina</taxon>
        <taxon>Sordariomycetes</taxon>
        <taxon>Hypocreomycetidae</taxon>
        <taxon>Hypocreales</taxon>
        <taxon>Clavicipitaceae</taxon>
        <taxon>Metarhizium</taxon>
    </lineage>
</organism>
<dbReference type="KEGG" id="mbrn:26242922"/>
<keyword evidence="3" id="KW-1185">Reference proteome</keyword>
<feature type="compositionally biased region" description="Acidic residues" evidence="1">
    <location>
        <begin position="28"/>
        <end position="38"/>
    </location>
</feature>
<dbReference type="RefSeq" id="XP_014544510.1">
    <property type="nucleotide sequence ID" value="XM_014689024.1"/>
</dbReference>
<evidence type="ECO:0000313" key="2">
    <source>
        <dbReference type="EMBL" id="QLI68780.1"/>
    </source>
</evidence>
<proteinExistence type="predicted"/>
<accession>A0A7D5YR63</accession>
<gene>
    <name evidence="2" type="ORF">G6M90_00g059390</name>
</gene>
<feature type="compositionally biased region" description="Acidic residues" evidence="1">
    <location>
        <begin position="1"/>
        <end position="14"/>
    </location>
</feature>
<dbReference type="Proteomes" id="UP000510686">
    <property type="component" value="Chromosome 3"/>
</dbReference>
<feature type="compositionally biased region" description="Polar residues" evidence="1">
    <location>
        <begin position="63"/>
        <end position="82"/>
    </location>
</feature>
<feature type="compositionally biased region" description="Low complexity" evidence="1">
    <location>
        <begin position="15"/>
        <end position="27"/>
    </location>
</feature>
<dbReference type="GeneID" id="26242922"/>
<evidence type="ECO:0000256" key="1">
    <source>
        <dbReference type="SAM" id="MobiDB-lite"/>
    </source>
</evidence>
<dbReference type="AlphaFoldDB" id="A0A7D5YR63"/>
<protein>
    <submittedName>
        <fullName evidence="2">Uncharacterized protein</fullName>
    </submittedName>
</protein>
<feature type="region of interest" description="Disordered" evidence="1">
    <location>
        <begin position="1"/>
        <end position="89"/>
    </location>
</feature>
<evidence type="ECO:0000313" key="3">
    <source>
        <dbReference type="Proteomes" id="UP000510686"/>
    </source>
</evidence>